<evidence type="ECO:0000313" key="2">
    <source>
        <dbReference type="EMBL" id="ASJ00229.1"/>
    </source>
</evidence>
<dbReference type="GeneID" id="33331161"/>
<keyword evidence="3" id="KW-1185">Reference proteome</keyword>
<dbReference type="Gene3D" id="1.10.1200.200">
    <property type="entry name" value="Protein of unknown function DUF3227"/>
    <property type="match status" value="1"/>
</dbReference>
<dbReference type="AlphaFoldDB" id="A0A2Z2M5C3"/>
<organism evidence="2 3">
    <name type="scientific">Thermococcus gorgonarius</name>
    <dbReference type="NCBI Taxonomy" id="71997"/>
    <lineage>
        <taxon>Archaea</taxon>
        <taxon>Methanobacteriati</taxon>
        <taxon>Methanobacteriota</taxon>
        <taxon>Thermococci</taxon>
        <taxon>Thermococcales</taxon>
        <taxon>Thermococcaceae</taxon>
        <taxon>Thermococcus</taxon>
    </lineage>
</organism>
<name>A0A2Z2M5C3_THEGO</name>
<feature type="domain" description="Nitrosopumilus output" evidence="1">
    <location>
        <begin position="3"/>
        <end position="94"/>
    </location>
</feature>
<evidence type="ECO:0000313" key="3">
    <source>
        <dbReference type="Proteomes" id="UP000250134"/>
    </source>
</evidence>
<dbReference type="KEGG" id="tgg:A3K92_01395"/>
<reference evidence="2 3" key="1">
    <citation type="submission" date="2016-03" db="EMBL/GenBank/DDBJ databases">
        <title>Complete genome sequence of Thermococcus gorgonarius.</title>
        <authorList>
            <person name="Oger P.M."/>
        </authorList>
    </citation>
    <scope>NUCLEOTIDE SEQUENCE [LARGE SCALE GENOMIC DNA]</scope>
    <source>
        <strain evidence="2 3">W-12</strain>
    </source>
</reference>
<accession>A0A2Z2M5C3</accession>
<proteinExistence type="predicted"/>
<sequence>MSKGAEILTKALSAALEKVNPGLKAVLETHLRVTTGKGLELAYEDPSAFKAAVGKLFGEYSARLLEMVVIDSLKDRFGGSVTVESLEDLVSELKRIYGE</sequence>
<dbReference type="RefSeq" id="WP_088884568.1">
    <property type="nucleotide sequence ID" value="NZ_CP014855.1"/>
</dbReference>
<protein>
    <recommendedName>
        <fullName evidence="1">Nitrosopumilus output domain-containing protein</fullName>
    </recommendedName>
</protein>
<dbReference type="EMBL" id="CP014855">
    <property type="protein sequence ID" value="ASJ00229.1"/>
    <property type="molecule type" value="Genomic_DNA"/>
</dbReference>
<dbReference type="Proteomes" id="UP000250134">
    <property type="component" value="Chromosome"/>
</dbReference>
<dbReference type="InterPro" id="IPR044908">
    <property type="entry name" value="NitrOD5-like_sf"/>
</dbReference>
<evidence type="ECO:0000259" key="1">
    <source>
        <dbReference type="Pfam" id="PF11537"/>
    </source>
</evidence>
<dbReference type="InterPro" id="IPR021609">
    <property type="entry name" value="NitrOD5"/>
</dbReference>
<dbReference type="Pfam" id="PF11537">
    <property type="entry name" value="NitrOD5"/>
    <property type="match status" value="1"/>
</dbReference>
<gene>
    <name evidence="2" type="ORF">A3K92_01395</name>
</gene>
<dbReference type="OrthoDB" id="85374at2157"/>